<evidence type="ECO:0000256" key="1">
    <source>
        <dbReference type="ARBA" id="ARBA00004141"/>
    </source>
</evidence>
<dbReference type="PANTHER" id="PTHR13144:SF0">
    <property type="entry name" value="PROTEIN TEX261"/>
    <property type="match status" value="1"/>
</dbReference>
<accession>A0A1J4JU08</accession>
<organism evidence="7 8">
    <name type="scientific">Tritrichomonas foetus</name>
    <dbReference type="NCBI Taxonomy" id="1144522"/>
    <lineage>
        <taxon>Eukaryota</taxon>
        <taxon>Metamonada</taxon>
        <taxon>Parabasalia</taxon>
        <taxon>Tritrichomonadida</taxon>
        <taxon>Tritrichomonadidae</taxon>
        <taxon>Tritrichomonas</taxon>
    </lineage>
</organism>
<evidence type="ECO:0000256" key="3">
    <source>
        <dbReference type="ARBA" id="ARBA00022692"/>
    </source>
</evidence>
<comment type="caution">
    <text evidence="7">The sequence shown here is derived from an EMBL/GenBank/DDBJ whole genome shotgun (WGS) entry which is preliminary data.</text>
</comment>
<evidence type="ECO:0000256" key="6">
    <source>
        <dbReference type="SAM" id="Phobius"/>
    </source>
</evidence>
<protein>
    <recommendedName>
        <fullName evidence="9">Transmembrane adaptor Erv26</fullName>
    </recommendedName>
</protein>
<evidence type="ECO:0000313" key="7">
    <source>
        <dbReference type="EMBL" id="OHT02623.1"/>
    </source>
</evidence>
<name>A0A1J4JU08_9EUKA</name>
<feature type="transmembrane region" description="Helical" evidence="6">
    <location>
        <begin position="97"/>
        <end position="118"/>
    </location>
</feature>
<dbReference type="GO" id="GO:0005789">
    <property type="term" value="C:endoplasmic reticulum membrane"/>
    <property type="evidence" value="ECO:0007669"/>
    <property type="project" value="TreeGrafter"/>
</dbReference>
<dbReference type="EMBL" id="MLAK01000860">
    <property type="protein sequence ID" value="OHT02623.1"/>
    <property type="molecule type" value="Genomic_DNA"/>
</dbReference>
<dbReference type="InterPro" id="IPR007277">
    <property type="entry name" value="Svp26/Tex261"/>
</dbReference>
<dbReference type="GO" id="GO:0000139">
    <property type="term" value="C:Golgi membrane"/>
    <property type="evidence" value="ECO:0007669"/>
    <property type="project" value="TreeGrafter"/>
</dbReference>
<dbReference type="VEuPathDB" id="TrichDB:TRFO_07045"/>
<dbReference type="Proteomes" id="UP000179807">
    <property type="component" value="Unassembled WGS sequence"/>
</dbReference>
<dbReference type="PANTHER" id="PTHR13144">
    <property type="entry name" value="TEX261 PROTEIN"/>
    <property type="match status" value="1"/>
</dbReference>
<keyword evidence="4 6" id="KW-1133">Transmembrane helix</keyword>
<dbReference type="OrthoDB" id="15490at2759"/>
<sequence length="193" mass="21893">MSNFVASFIFWAEIVVAFLLLVGVFFALIFLSLSFVEERVRFITRFAQVLNALVIGLTFIIPFSNYGIIPFLTTLTANILWFVVLSRGFPFINLLSFDLIGGFICSIISHFAWIFGFLNTEVSGHIALFCYLLMVWAIPLLIVITMPSIFDDNGQQATGENSRRQQKSIWSDLIPRWIEKVKGLMPHTGSKLD</sequence>
<keyword evidence="3 6" id="KW-0812">Transmembrane</keyword>
<dbReference type="GO" id="GO:0097020">
    <property type="term" value="F:COPII receptor activity"/>
    <property type="evidence" value="ECO:0007669"/>
    <property type="project" value="InterPro"/>
</dbReference>
<evidence type="ECO:0000256" key="4">
    <source>
        <dbReference type="ARBA" id="ARBA00022989"/>
    </source>
</evidence>
<comment type="subcellular location">
    <subcellularLocation>
        <location evidence="1">Membrane</location>
        <topology evidence="1">Multi-pass membrane protein</topology>
    </subcellularLocation>
</comment>
<dbReference type="GO" id="GO:0006888">
    <property type="term" value="P:endoplasmic reticulum to Golgi vesicle-mediated transport"/>
    <property type="evidence" value="ECO:0007669"/>
    <property type="project" value="InterPro"/>
</dbReference>
<evidence type="ECO:0000313" key="8">
    <source>
        <dbReference type="Proteomes" id="UP000179807"/>
    </source>
</evidence>
<dbReference type="AlphaFoldDB" id="A0A1J4JU08"/>
<keyword evidence="8" id="KW-1185">Reference proteome</keyword>
<dbReference type="RefSeq" id="XP_068355759.1">
    <property type="nucleotide sequence ID" value="XM_068493462.1"/>
</dbReference>
<evidence type="ECO:0000256" key="2">
    <source>
        <dbReference type="ARBA" id="ARBA00008096"/>
    </source>
</evidence>
<gene>
    <name evidence="7" type="ORF">TRFO_07045</name>
</gene>
<evidence type="ECO:0000256" key="5">
    <source>
        <dbReference type="ARBA" id="ARBA00023136"/>
    </source>
</evidence>
<comment type="similarity">
    <text evidence="2">Belongs to the SVP26 family.</text>
</comment>
<evidence type="ECO:0008006" key="9">
    <source>
        <dbReference type="Google" id="ProtNLM"/>
    </source>
</evidence>
<feature type="transmembrane region" description="Helical" evidence="6">
    <location>
        <begin position="6"/>
        <end position="30"/>
    </location>
</feature>
<dbReference type="GO" id="GO:0030134">
    <property type="term" value="C:COPII-coated ER to Golgi transport vesicle"/>
    <property type="evidence" value="ECO:0007669"/>
    <property type="project" value="TreeGrafter"/>
</dbReference>
<dbReference type="GeneID" id="94828166"/>
<proteinExistence type="inferred from homology"/>
<reference evidence="7" key="1">
    <citation type="submission" date="2016-10" db="EMBL/GenBank/DDBJ databases">
        <authorList>
            <person name="Benchimol M."/>
            <person name="Almeida L.G."/>
            <person name="Vasconcelos A.T."/>
            <person name="Perreira-Neves A."/>
            <person name="Rosa I.A."/>
            <person name="Tasca T."/>
            <person name="Bogo M.R."/>
            <person name="de Souza W."/>
        </authorList>
    </citation>
    <scope>NUCLEOTIDE SEQUENCE [LARGE SCALE GENOMIC DNA]</scope>
    <source>
        <strain evidence="7">K</strain>
    </source>
</reference>
<feature type="transmembrane region" description="Helical" evidence="6">
    <location>
        <begin position="124"/>
        <end position="144"/>
    </location>
</feature>
<keyword evidence="5 6" id="KW-0472">Membrane</keyword>